<comment type="caution">
    <text evidence="9">The sequence shown here is derived from an EMBL/GenBank/DDBJ whole genome shotgun (WGS) entry which is preliminary data.</text>
</comment>
<dbReference type="Gene3D" id="2.170.130.10">
    <property type="entry name" value="TonB-dependent receptor, plug domain"/>
    <property type="match status" value="1"/>
</dbReference>
<organism evidence="9">
    <name type="scientific">termite gut metagenome</name>
    <dbReference type="NCBI Taxonomy" id="433724"/>
    <lineage>
        <taxon>unclassified sequences</taxon>
        <taxon>metagenomes</taxon>
        <taxon>organismal metagenomes</taxon>
    </lineage>
</organism>
<evidence type="ECO:0000259" key="7">
    <source>
        <dbReference type="Pfam" id="PF00593"/>
    </source>
</evidence>
<evidence type="ECO:0000256" key="4">
    <source>
        <dbReference type="ARBA" id="ARBA00023077"/>
    </source>
</evidence>
<keyword evidence="2" id="KW-0813">Transport</keyword>
<feature type="domain" description="TonB-dependent receptor-like beta-barrel" evidence="7">
    <location>
        <begin position="423"/>
        <end position="778"/>
    </location>
</feature>
<keyword evidence="3" id="KW-0812">Transmembrane</keyword>
<dbReference type="InterPro" id="IPR008969">
    <property type="entry name" value="CarboxyPept-like_regulatory"/>
</dbReference>
<dbReference type="InterPro" id="IPR000531">
    <property type="entry name" value="Beta-barrel_TonB"/>
</dbReference>
<dbReference type="InterPro" id="IPR037066">
    <property type="entry name" value="Plug_dom_sf"/>
</dbReference>
<dbReference type="Pfam" id="PF00593">
    <property type="entry name" value="TonB_dep_Rec_b-barrel"/>
    <property type="match status" value="1"/>
</dbReference>
<proteinExistence type="predicted"/>
<dbReference type="GO" id="GO:0009279">
    <property type="term" value="C:cell outer membrane"/>
    <property type="evidence" value="ECO:0007669"/>
    <property type="project" value="UniProtKB-SubCell"/>
</dbReference>
<sequence>MKKLMGIIVVSVGLSFSLSGYAQNGGIITGQIFDERTRETIIGATVVEKSTTNGASSGVEGKFTLRPKNPLPVTLLVTFIGYESQEIIVSQQNKQVIVRLHEKENSLNEVVVIGYGTQHRKELTGAISTVPKAQLEYNVSPTVDGLLSGAVAGVAVMQSSGQPGAPASIRIRGGNSINASNDPLYVIDGFVFFSDNSSTKTGLGAIEGESNPLNLLNPSDIESIEVLKDVSATAIYGSRGSNGVIMITTKKGRKGGSSINYQYSAGWSKSAKKINLLNASQWARLQKDYFLNKSRYSDAEIDQLGTGYDWQDAVLRTGIEQTHSISISGGDEKSRYFLSGNYLTQDGIILNSGFNRFVGRINYDREVFSNLSIGINLTTNKSTQNSLTTFEDVNFNDSPFSHGIANSLTYALYMPPVVPIYNKDGGYNYSNPYEYAYLREGDTTANPVSDLINSSAQTINTVLLGSFYAKYTITEGLTAKINVGTNISHTTQNYFAPSYTAVGLAPDGIGGVGNKRQEVFLSEYTLNYVKALGEVHAIDALAGFTYEDTKTNFQTSQTAKFTNETLGVNNLQDGSEPYPPVTGASKGKLYSILGRLNYSLLERYHLTANFRSDYSTRFAKNHKWGFFPSVGLSWNVNEEAFLEDFTALNNLKLRFSTGSVGNQEIGDYEYMQTFTAIRYNGGTAYHVNNTGNDNLKWEITTQYNAGVDVDFLNSHFSATADVYYKKTSDLLLRIPPVLGEEGERLVNAGNVTNRGVEFGVNAVVVDGRDLRWSISANIARNINKITGLHPEATDMIQGVEILREGEPLGSFYGLIFDGVVQKNEDVSTLPSTPSYGRLQPGDPKFRDVSGVDGKPDNHINATDRVVLGSKQPDFTYGFSTTLHYKGFDFYASFQGSQGNKMYNLMRRYLERPTDAYNLSTVLLDSWTENNPSNAVPRIVSSPLSSELDSRYVEDASYLRLKTVTLGYTVSKFPLISSGIPVKIRLFATAQNLFTLTGYKGYDPEIAGGIDLGTYPMARTFYIGANVSF</sequence>
<dbReference type="Pfam" id="PF07715">
    <property type="entry name" value="Plug"/>
    <property type="match status" value="1"/>
</dbReference>
<dbReference type="SUPFAM" id="SSF56935">
    <property type="entry name" value="Porins"/>
    <property type="match status" value="1"/>
</dbReference>
<feature type="domain" description="TonB-dependent receptor plug" evidence="8">
    <location>
        <begin position="121"/>
        <end position="244"/>
    </location>
</feature>
<evidence type="ECO:0000259" key="8">
    <source>
        <dbReference type="Pfam" id="PF07715"/>
    </source>
</evidence>
<evidence type="ECO:0000256" key="5">
    <source>
        <dbReference type="ARBA" id="ARBA00023136"/>
    </source>
</evidence>
<keyword evidence="9" id="KW-0675">Receptor</keyword>
<dbReference type="Gene3D" id="2.60.40.1120">
    <property type="entry name" value="Carboxypeptidase-like, regulatory domain"/>
    <property type="match status" value="1"/>
</dbReference>
<protein>
    <submittedName>
        <fullName evidence="9">TonB-dependent receptor SusC</fullName>
    </submittedName>
</protein>
<dbReference type="InterPro" id="IPR012910">
    <property type="entry name" value="Plug_dom"/>
</dbReference>
<reference evidence="9" key="1">
    <citation type="submission" date="2019-03" db="EMBL/GenBank/DDBJ databases">
        <title>Single cell metagenomics reveals metabolic interactions within the superorganism composed of flagellate Streblomastix strix and complex community of Bacteroidetes bacteria on its surface.</title>
        <authorList>
            <person name="Treitli S.C."/>
            <person name="Kolisko M."/>
            <person name="Husnik F."/>
            <person name="Keeling P."/>
            <person name="Hampl V."/>
        </authorList>
    </citation>
    <scope>NUCLEOTIDE SEQUENCE</scope>
    <source>
        <strain evidence="9">STM</strain>
    </source>
</reference>
<evidence type="ECO:0000256" key="2">
    <source>
        <dbReference type="ARBA" id="ARBA00022448"/>
    </source>
</evidence>
<name>A0A5J4S7B1_9ZZZZ</name>
<dbReference type="InterPro" id="IPR036942">
    <property type="entry name" value="Beta-barrel_TonB_sf"/>
</dbReference>
<dbReference type="InterPro" id="IPR039426">
    <property type="entry name" value="TonB-dep_rcpt-like"/>
</dbReference>
<keyword evidence="6" id="KW-0998">Cell outer membrane</keyword>
<evidence type="ECO:0000256" key="1">
    <source>
        <dbReference type="ARBA" id="ARBA00004571"/>
    </source>
</evidence>
<dbReference type="PROSITE" id="PS52016">
    <property type="entry name" value="TONB_DEPENDENT_REC_3"/>
    <property type="match status" value="1"/>
</dbReference>
<dbReference type="InterPro" id="IPR023997">
    <property type="entry name" value="TonB-dep_OMP_SusC/RagA_CS"/>
</dbReference>
<evidence type="ECO:0000313" key="9">
    <source>
        <dbReference type="EMBL" id="KAA6341592.1"/>
    </source>
</evidence>
<dbReference type="NCBIfam" id="TIGR04057">
    <property type="entry name" value="SusC_RagA_signa"/>
    <property type="match status" value="1"/>
</dbReference>
<dbReference type="Pfam" id="PF13715">
    <property type="entry name" value="CarbopepD_reg_2"/>
    <property type="match status" value="1"/>
</dbReference>
<dbReference type="NCBIfam" id="TIGR04056">
    <property type="entry name" value="OMP_RagA_SusC"/>
    <property type="match status" value="1"/>
</dbReference>
<dbReference type="InterPro" id="IPR023996">
    <property type="entry name" value="TonB-dep_OMP_SusC/RagA"/>
</dbReference>
<dbReference type="SUPFAM" id="SSF49464">
    <property type="entry name" value="Carboxypeptidase regulatory domain-like"/>
    <property type="match status" value="1"/>
</dbReference>
<dbReference type="AlphaFoldDB" id="A0A5J4S7B1"/>
<keyword evidence="4" id="KW-0798">TonB box</keyword>
<gene>
    <name evidence="9" type="ORF">EZS27_010607</name>
</gene>
<keyword evidence="5" id="KW-0472">Membrane</keyword>
<evidence type="ECO:0000256" key="6">
    <source>
        <dbReference type="ARBA" id="ARBA00023237"/>
    </source>
</evidence>
<comment type="subcellular location">
    <subcellularLocation>
        <location evidence="1">Cell outer membrane</location>
        <topology evidence="1">Multi-pass membrane protein</topology>
    </subcellularLocation>
</comment>
<evidence type="ECO:0000256" key="3">
    <source>
        <dbReference type="ARBA" id="ARBA00022692"/>
    </source>
</evidence>
<dbReference type="EMBL" id="SNRY01000377">
    <property type="protein sequence ID" value="KAA6341592.1"/>
    <property type="molecule type" value="Genomic_DNA"/>
</dbReference>
<dbReference type="Gene3D" id="2.40.170.20">
    <property type="entry name" value="TonB-dependent receptor, beta-barrel domain"/>
    <property type="match status" value="1"/>
</dbReference>
<accession>A0A5J4S7B1</accession>